<organism evidence="3 4">
    <name type="scientific">Stutzerimonas stutzeri</name>
    <name type="common">Pseudomonas stutzeri</name>
    <dbReference type="NCBI Taxonomy" id="316"/>
    <lineage>
        <taxon>Bacteria</taxon>
        <taxon>Pseudomonadati</taxon>
        <taxon>Pseudomonadota</taxon>
        <taxon>Gammaproteobacteria</taxon>
        <taxon>Pseudomonadales</taxon>
        <taxon>Pseudomonadaceae</taxon>
        <taxon>Stutzerimonas</taxon>
    </lineage>
</organism>
<evidence type="ECO:0000313" key="4">
    <source>
        <dbReference type="Proteomes" id="UP000236023"/>
    </source>
</evidence>
<dbReference type="Pfam" id="PF05226">
    <property type="entry name" value="CHASE2"/>
    <property type="match status" value="1"/>
</dbReference>
<accession>A0A2N8SXP9</accession>
<protein>
    <recommendedName>
        <fullName evidence="2">CHASE2 domain-containing protein</fullName>
    </recommendedName>
</protein>
<dbReference type="RefSeq" id="WP_102895052.1">
    <property type="nucleotide sequence ID" value="NZ_JAMOHU010000007.1"/>
</dbReference>
<feature type="domain" description="CHASE2" evidence="2">
    <location>
        <begin position="31"/>
        <end position="361"/>
    </location>
</feature>
<evidence type="ECO:0000256" key="1">
    <source>
        <dbReference type="SAM" id="Phobius"/>
    </source>
</evidence>
<gene>
    <name evidence="3" type="ORF">CXK94_15735</name>
</gene>
<dbReference type="AlphaFoldDB" id="A0A2N8SXP9"/>
<dbReference type="EMBL" id="POUT01000009">
    <property type="protein sequence ID" value="PNG07269.1"/>
    <property type="molecule type" value="Genomic_DNA"/>
</dbReference>
<proteinExistence type="predicted"/>
<keyword evidence="1" id="KW-1133">Transmembrane helix</keyword>
<reference evidence="3 4" key="1">
    <citation type="submission" date="2018-01" db="EMBL/GenBank/DDBJ databases">
        <title>Denitrification phenotypes of diverse strains of Pseudomonas stutzeri.</title>
        <authorList>
            <person name="Milligan D.A."/>
            <person name="Bergaust L."/>
            <person name="Bakken L.R."/>
            <person name="Frostegard A."/>
        </authorList>
    </citation>
    <scope>NUCLEOTIDE SEQUENCE [LARGE SCALE GENOMIC DNA]</scope>
    <source>
        <strain evidence="3 4">24a75</strain>
    </source>
</reference>
<dbReference type="InterPro" id="IPR007890">
    <property type="entry name" value="CHASE2"/>
</dbReference>
<feature type="transmembrane region" description="Helical" evidence="1">
    <location>
        <begin position="345"/>
        <end position="362"/>
    </location>
</feature>
<feature type="transmembrane region" description="Helical" evidence="1">
    <location>
        <begin position="397"/>
        <end position="413"/>
    </location>
</feature>
<comment type="caution">
    <text evidence="3">The sequence shown here is derived from an EMBL/GenBank/DDBJ whole genome shotgun (WGS) entry which is preliminary data.</text>
</comment>
<keyword evidence="1" id="KW-0472">Membrane</keyword>
<dbReference type="Proteomes" id="UP000236023">
    <property type="component" value="Unassembled WGS sequence"/>
</dbReference>
<sequence length="436" mass="48221">MPAFFRKFSALASFGGLFVILLDPFGLTSATDAASARLLNQLLANGYETSARQRIAVVLIDDDYLRQRDSHWPLPYAEQSKLFRQLLAYRPAAVMVDLMYSYDHSRGRNNDSSQLLGNVFERYRAAGIPLYLASTGAAQASTLPELSAASRPALVSWSGYQDQYPLAAETAEGWLDTAAFALYRVHCSQHSCPPLPDTPRLAATEPPIALQWGRGPAQEQRHVSDISQCPAQPGPWRQTLELVLRAIFWRISSPAETLCPYHLTITASTLATTVPEERAMLRELLADRLVLVGAAIESAEDLALSPVHGQLPGVYSHAMALDNLIQYGLDYFSAPPEVFGTEIDVLDLFEMAFVLFVLWFESHRTDKYARQQRITIPLCAVVFLLALSWLLYTLRITPVNVLGLLLLTGLLLPRQRQASHRAAPAPNSLVKGVPHA</sequence>
<dbReference type="SMART" id="SM01080">
    <property type="entry name" value="CHASE2"/>
    <property type="match status" value="1"/>
</dbReference>
<keyword evidence="1" id="KW-0812">Transmembrane</keyword>
<evidence type="ECO:0000259" key="2">
    <source>
        <dbReference type="SMART" id="SM01080"/>
    </source>
</evidence>
<evidence type="ECO:0000313" key="3">
    <source>
        <dbReference type="EMBL" id="PNG07269.1"/>
    </source>
</evidence>
<name>A0A2N8SXP9_STUST</name>
<feature type="transmembrane region" description="Helical" evidence="1">
    <location>
        <begin position="374"/>
        <end position="391"/>
    </location>
</feature>